<feature type="transmembrane region" description="Helical" evidence="1">
    <location>
        <begin position="121"/>
        <end position="150"/>
    </location>
</feature>
<evidence type="ECO:0000256" key="1">
    <source>
        <dbReference type="SAM" id="Phobius"/>
    </source>
</evidence>
<accession>A0A183IJ96</accession>
<protein>
    <submittedName>
        <fullName evidence="4">MARVEL domain-containing protein</fullName>
    </submittedName>
</protein>
<dbReference type="AlphaFoldDB" id="A0A183IJ96"/>
<sequence>MRIRSSAAMKILCLRVISLFALMVMIFSTLEICIFLYISTLHSGLVKHYTSLWAGLSSVALAAAIVYLHIAYCRLSSFHGFTLFGLITSLQCVAWLLSEFVEWRTVDECSTVVPSPSLFRIHWYSSILFSLSVACSFGGFEFALLVYLIWLPKYLTIPRMFAVSPHDERPPPRSPQHDAANLSSEIKSLNFSGHLASTPKDRLHEGHKRCATAMTATVDSPYFEPFYCTPFMKGKVVIKNHNTPKSNELSAVKQQTAIKSARQQAAIENSLIEHPDLPLRSYGMVIRPNFRKNRRPIVSKF</sequence>
<keyword evidence="1" id="KW-1133">Transmembrane helix</keyword>
<feature type="transmembrane region" description="Helical" evidence="1">
    <location>
        <begin position="12"/>
        <end position="38"/>
    </location>
</feature>
<reference evidence="2 3" key="2">
    <citation type="submission" date="2018-11" db="EMBL/GenBank/DDBJ databases">
        <authorList>
            <consortium name="Pathogen Informatics"/>
        </authorList>
    </citation>
    <scope>NUCLEOTIDE SEQUENCE [LARGE SCALE GENOMIC DNA]</scope>
</reference>
<keyword evidence="1" id="KW-0472">Membrane</keyword>
<dbReference type="Proteomes" id="UP000270296">
    <property type="component" value="Unassembled WGS sequence"/>
</dbReference>
<evidence type="ECO:0000313" key="2">
    <source>
        <dbReference type="EMBL" id="VDP02054.1"/>
    </source>
</evidence>
<organism evidence="4">
    <name type="scientific">Soboliphyme baturini</name>
    <dbReference type="NCBI Taxonomy" id="241478"/>
    <lineage>
        <taxon>Eukaryota</taxon>
        <taxon>Metazoa</taxon>
        <taxon>Ecdysozoa</taxon>
        <taxon>Nematoda</taxon>
        <taxon>Enoplea</taxon>
        <taxon>Dorylaimia</taxon>
        <taxon>Dioctophymatida</taxon>
        <taxon>Dioctophymatoidea</taxon>
        <taxon>Soboliphymatidae</taxon>
        <taxon>Soboliphyme</taxon>
    </lineage>
</organism>
<dbReference type="EMBL" id="UZAM01007897">
    <property type="protein sequence ID" value="VDP02054.1"/>
    <property type="molecule type" value="Genomic_DNA"/>
</dbReference>
<feature type="transmembrane region" description="Helical" evidence="1">
    <location>
        <begin position="80"/>
        <end position="101"/>
    </location>
</feature>
<name>A0A183IJ96_9BILA</name>
<keyword evidence="1" id="KW-0812">Transmembrane</keyword>
<gene>
    <name evidence="2" type="ORF">SBAD_LOCUS3692</name>
</gene>
<evidence type="ECO:0000313" key="3">
    <source>
        <dbReference type="Proteomes" id="UP000270296"/>
    </source>
</evidence>
<dbReference type="WBParaSite" id="SBAD_0000386001-mRNA-1">
    <property type="protein sequence ID" value="SBAD_0000386001-mRNA-1"/>
    <property type="gene ID" value="SBAD_0000386001"/>
</dbReference>
<proteinExistence type="predicted"/>
<evidence type="ECO:0000313" key="4">
    <source>
        <dbReference type="WBParaSite" id="SBAD_0000386001-mRNA-1"/>
    </source>
</evidence>
<keyword evidence="3" id="KW-1185">Reference proteome</keyword>
<feature type="transmembrane region" description="Helical" evidence="1">
    <location>
        <begin position="50"/>
        <end position="68"/>
    </location>
</feature>
<reference evidence="4" key="1">
    <citation type="submission" date="2016-06" db="UniProtKB">
        <authorList>
            <consortium name="WormBaseParasite"/>
        </authorList>
    </citation>
    <scope>IDENTIFICATION</scope>
</reference>